<dbReference type="OrthoDB" id="3269456at2759"/>
<keyword evidence="2" id="KW-1185">Reference proteome</keyword>
<evidence type="ECO:0000313" key="1">
    <source>
        <dbReference type="EMBL" id="KIJ90497.1"/>
    </source>
</evidence>
<dbReference type="EMBL" id="KN839172">
    <property type="protein sequence ID" value="KIJ90497.1"/>
    <property type="molecule type" value="Genomic_DNA"/>
</dbReference>
<name>A0A0C9X1V0_9AGAR</name>
<organism evidence="1 2">
    <name type="scientific">Laccaria amethystina LaAM-08-1</name>
    <dbReference type="NCBI Taxonomy" id="1095629"/>
    <lineage>
        <taxon>Eukaryota</taxon>
        <taxon>Fungi</taxon>
        <taxon>Dikarya</taxon>
        <taxon>Basidiomycota</taxon>
        <taxon>Agaricomycotina</taxon>
        <taxon>Agaricomycetes</taxon>
        <taxon>Agaricomycetidae</taxon>
        <taxon>Agaricales</taxon>
        <taxon>Agaricineae</taxon>
        <taxon>Hydnangiaceae</taxon>
        <taxon>Laccaria</taxon>
    </lineage>
</organism>
<reference evidence="1 2" key="1">
    <citation type="submission" date="2014-04" db="EMBL/GenBank/DDBJ databases">
        <authorList>
            <consortium name="DOE Joint Genome Institute"/>
            <person name="Kuo A."/>
            <person name="Kohler A."/>
            <person name="Nagy L.G."/>
            <person name="Floudas D."/>
            <person name="Copeland A."/>
            <person name="Barry K.W."/>
            <person name="Cichocki N."/>
            <person name="Veneault-Fourrey C."/>
            <person name="LaButti K."/>
            <person name="Lindquist E.A."/>
            <person name="Lipzen A."/>
            <person name="Lundell T."/>
            <person name="Morin E."/>
            <person name="Murat C."/>
            <person name="Sun H."/>
            <person name="Tunlid A."/>
            <person name="Henrissat B."/>
            <person name="Grigoriev I.V."/>
            <person name="Hibbett D.S."/>
            <person name="Martin F."/>
            <person name="Nordberg H.P."/>
            <person name="Cantor M.N."/>
            <person name="Hua S.X."/>
        </authorList>
    </citation>
    <scope>NUCLEOTIDE SEQUENCE [LARGE SCALE GENOMIC DNA]</scope>
    <source>
        <strain evidence="1 2">LaAM-08-1</strain>
    </source>
</reference>
<evidence type="ECO:0000313" key="2">
    <source>
        <dbReference type="Proteomes" id="UP000054477"/>
    </source>
</evidence>
<reference evidence="2" key="2">
    <citation type="submission" date="2015-01" db="EMBL/GenBank/DDBJ databases">
        <title>Evolutionary Origins and Diversification of the Mycorrhizal Mutualists.</title>
        <authorList>
            <consortium name="DOE Joint Genome Institute"/>
            <consortium name="Mycorrhizal Genomics Consortium"/>
            <person name="Kohler A."/>
            <person name="Kuo A."/>
            <person name="Nagy L.G."/>
            <person name="Floudas D."/>
            <person name="Copeland A."/>
            <person name="Barry K.W."/>
            <person name="Cichocki N."/>
            <person name="Veneault-Fourrey C."/>
            <person name="LaButti K."/>
            <person name="Lindquist E.A."/>
            <person name="Lipzen A."/>
            <person name="Lundell T."/>
            <person name="Morin E."/>
            <person name="Murat C."/>
            <person name="Riley R."/>
            <person name="Ohm R."/>
            <person name="Sun H."/>
            <person name="Tunlid A."/>
            <person name="Henrissat B."/>
            <person name="Grigoriev I.V."/>
            <person name="Hibbett D.S."/>
            <person name="Martin F."/>
        </authorList>
    </citation>
    <scope>NUCLEOTIDE SEQUENCE [LARGE SCALE GENOMIC DNA]</scope>
    <source>
        <strain evidence="2">LaAM-08-1</strain>
    </source>
</reference>
<dbReference type="AlphaFoldDB" id="A0A0C9X1V0"/>
<sequence length="189" mass="21400">MLQVISKTSEILLAKYSDIIALSITLHTQSGLINNHRSVGDLLEVAIDARTTNGPKVVQLAYFNTENGMSESCSVVEVEKPRCWKLTKTNVDDNSQEEIVLRVQGVICNASLPPVKRPFKIEPKQRRHIKQSLTLTGLGSTKFSAMISNIYDIRHVFERSLPHDALEEWVPSYYENFEALDMANQYFTD</sequence>
<proteinExistence type="predicted"/>
<dbReference type="Proteomes" id="UP000054477">
    <property type="component" value="Unassembled WGS sequence"/>
</dbReference>
<accession>A0A0C9X1V0</accession>
<protein>
    <submittedName>
        <fullName evidence="1">Uncharacterized protein</fullName>
    </submittedName>
</protein>
<dbReference type="HOGENOM" id="CLU_123446_0_0_1"/>
<gene>
    <name evidence="1" type="ORF">K443DRAFT_15184</name>
</gene>